<gene>
    <name evidence="9" type="primary">NTL9_6</name>
    <name evidence="9" type="ORF">CK203_032933</name>
</gene>
<keyword evidence="3" id="KW-0238">DNA-binding</keyword>
<dbReference type="EMBL" id="QGNW01000207">
    <property type="protein sequence ID" value="RVW85185.1"/>
    <property type="molecule type" value="Genomic_DNA"/>
</dbReference>
<accession>A0A438HL28</accession>
<dbReference type="GO" id="GO:0003677">
    <property type="term" value="F:DNA binding"/>
    <property type="evidence" value="ECO:0007669"/>
    <property type="project" value="UniProtKB-KW"/>
</dbReference>
<feature type="signal peptide" evidence="7">
    <location>
        <begin position="1"/>
        <end position="27"/>
    </location>
</feature>
<feature type="compositionally biased region" description="Polar residues" evidence="6">
    <location>
        <begin position="427"/>
        <end position="440"/>
    </location>
</feature>
<dbReference type="InterPro" id="IPR036093">
    <property type="entry name" value="NAC_dom_sf"/>
</dbReference>
<dbReference type="PROSITE" id="PS51005">
    <property type="entry name" value="NAC"/>
    <property type="match status" value="1"/>
</dbReference>
<dbReference type="Pfam" id="PF02365">
    <property type="entry name" value="NAM"/>
    <property type="match status" value="1"/>
</dbReference>
<feature type="domain" description="NAC" evidence="8">
    <location>
        <begin position="103"/>
        <end position="249"/>
    </location>
</feature>
<dbReference type="AlphaFoldDB" id="A0A438HL28"/>
<evidence type="ECO:0000256" key="4">
    <source>
        <dbReference type="ARBA" id="ARBA00023163"/>
    </source>
</evidence>
<evidence type="ECO:0000313" key="10">
    <source>
        <dbReference type="Proteomes" id="UP000288805"/>
    </source>
</evidence>
<dbReference type="GO" id="GO:0005634">
    <property type="term" value="C:nucleus"/>
    <property type="evidence" value="ECO:0007669"/>
    <property type="project" value="UniProtKB-SubCell"/>
</dbReference>
<evidence type="ECO:0000256" key="3">
    <source>
        <dbReference type="ARBA" id="ARBA00023125"/>
    </source>
</evidence>
<dbReference type="PANTHER" id="PTHR31989">
    <property type="entry name" value="NAC DOMAIN-CONTAINING PROTEIN 82-RELATED"/>
    <property type="match status" value="1"/>
</dbReference>
<evidence type="ECO:0000256" key="1">
    <source>
        <dbReference type="ARBA" id="ARBA00004123"/>
    </source>
</evidence>
<evidence type="ECO:0000313" key="9">
    <source>
        <dbReference type="EMBL" id="RVW85185.1"/>
    </source>
</evidence>
<keyword evidence="5" id="KW-0539">Nucleus</keyword>
<evidence type="ECO:0000256" key="6">
    <source>
        <dbReference type="SAM" id="MobiDB-lite"/>
    </source>
</evidence>
<dbReference type="GO" id="GO:0006355">
    <property type="term" value="P:regulation of DNA-templated transcription"/>
    <property type="evidence" value="ECO:0007669"/>
    <property type="project" value="InterPro"/>
</dbReference>
<proteinExistence type="predicted"/>
<evidence type="ECO:0000259" key="8">
    <source>
        <dbReference type="PROSITE" id="PS51005"/>
    </source>
</evidence>
<keyword evidence="4" id="KW-0804">Transcription</keyword>
<dbReference type="Gene3D" id="2.170.150.80">
    <property type="entry name" value="NAC domain"/>
    <property type="match status" value="1"/>
</dbReference>
<evidence type="ECO:0000256" key="2">
    <source>
        <dbReference type="ARBA" id="ARBA00023015"/>
    </source>
</evidence>
<dbReference type="InterPro" id="IPR003441">
    <property type="entry name" value="NAC-dom"/>
</dbReference>
<keyword evidence="2" id="KW-0805">Transcription regulation</keyword>
<comment type="subcellular location">
    <subcellularLocation>
        <location evidence="1">Nucleus</location>
    </subcellularLocation>
</comment>
<evidence type="ECO:0000256" key="7">
    <source>
        <dbReference type="SAM" id="SignalP"/>
    </source>
</evidence>
<reference evidence="9 10" key="1">
    <citation type="journal article" date="2018" name="PLoS Genet.">
        <title>Population sequencing reveals clonal diversity and ancestral inbreeding in the grapevine cultivar Chardonnay.</title>
        <authorList>
            <person name="Roach M.J."/>
            <person name="Johnson D.L."/>
            <person name="Bohlmann J."/>
            <person name="van Vuuren H.J."/>
            <person name="Jones S.J."/>
            <person name="Pretorius I.S."/>
            <person name="Schmidt S.A."/>
            <person name="Borneman A.R."/>
        </authorList>
    </citation>
    <scope>NUCLEOTIDE SEQUENCE [LARGE SCALE GENOMIC DNA]</scope>
    <source>
        <strain evidence="10">cv. Chardonnay</strain>
        <tissue evidence="9">Leaf</tissue>
    </source>
</reference>
<organism evidence="9 10">
    <name type="scientific">Vitis vinifera</name>
    <name type="common">Grape</name>
    <dbReference type="NCBI Taxonomy" id="29760"/>
    <lineage>
        <taxon>Eukaryota</taxon>
        <taxon>Viridiplantae</taxon>
        <taxon>Streptophyta</taxon>
        <taxon>Embryophyta</taxon>
        <taxon>Tracheophyta</taxon>
        <taxon>Spermatophyta</taxon>
        <taxon>Magnoliopsida</taxon>
        <taxon>eudicotyledons</taxon>
        <taxon>Gunneridae</taxon>
        <taxon>Pentapetalae</taxon>
        <taxon>rosids</taxon>
        <taxon>Vitales</taxon>
        <taxon>Vitaceae</taxon>
        <taxon>Viteae</taxon>
        <taxon>Vitis</taxon>
    </lineage>
</organism>
<feature type="region of interest" description="Disordered" evidence="6">
    <location>
        <begin position="419"/>
        <end position="440"/>
    </location>
</feature>
<comment type="caution">
    <text evidence="9">The sequence shown here is derived from an EMBL/GenBank/DDBJ whole genome shotgun (WGS) entry which is preliminary data.</text>
</comment>
<dbReference type="Proteomes" id="UP000288805">
    <property type="component" value="Unassembled WGS sequence"/>
</dbReference>
<sequence length="440" mass="49886">MNQVPQQGYLILLLVVLIALMVLDINAQVSKPLHLDSRCDIGEDSKRTQWALEYEDILNSRYMGVTGAFLIVDEWDVFIVKENNAGGYPSFTGETIGAIWKLYQWDSDFIPPMKNWLIAILKPKILGMDSQVEIIPEVDICKWEPWNYQKYQNGSQFKRATKAGYWKPTGLGRDILSRTNKEVIGTRKTLNFYEGRGRAAVLTNWVIYQYQYHRSDIASLPSKSPLSLNETISTQMISELEGLCSVSLKEKKDKKTGSYIPTPDEAVAVGFSPEMNYNDVYWDSSEWPGQQHDLRCQGRATILAILLLIFENYQEDPQLPGLLNDIPFTPLDSDWFSDTEQDLTWISHLPVALTIAMEICSYQPPQSPLKGVYGKGPGSSSNTNTQVLQGFCLQAKDRAEYGSVIDLLQNKNPIREFKKDSEVTEKANPNLSSIWNESVE</sequence>
<evidence type="ECO:0000256" key="5">
    <source>
        <dbReference type="ARBA" id="ARBA00023242"/>
    </source>
</evidence>
<feature type="chain" id="PRO_5019067419" evidence="7">
    <location>
        <begin position="28"/>
        <end position="440"/>
    </location>
</feature>
<protein>
    <submittedName>
        <fullName evidence="9">Protein NTM1-like 9</fullName>
    </submittedName>
</protein>
<keyword evidence="7" id="KW-0732">Signal</keyword>
<name>A0A438HL28_VITVI</name>
<dbReference type="SUPFAM" id="SSF101941">
    <property type="entry name" value="NAC domain"/>
    <property type="match status" value="1"/>
</dbReference>